<keyword evidence="1" id="KW-0193">Cuticle</keyword>
<dbReference type="PANTHER" id="PTHR10380">
    <property type="entry name" value="CUTICLE PROTEIN"/>
    <property type="match status" value="1"/>
</dbReference>
<keyword evidence="3" id="KW-1185">Reference proteome</keyword>
<dbReference type="PROSITE" id="PS51155">
    <property type="entry name" value="CHIT_BIND_RR_2"/>
    <property type="match status" value="1"/>
</dbReference>
<evidence type="ECO:0000313" key="3">
    <source>
        <dbReference type="Proteomes" id="UP001329430"/>
    </source>
</evidence>
<dbReference type="PANTHER" id="PTHR10380:SF196">
    <property type="entry name" value="CUTICULAR PROTEIN 72EA"/>
    <property type="match status" value="1"/>
</dbReference>
<dbReference type="AlphaFoldDB" id="A0AAN7V7W3"/>
<proteinExistence type="predicted"/>
<protein>
    <recommendedName>
        <fullName evidence="4">Cuticle protein 6</fullName>
    </recommendedName>
</protein>
<organism evidence="2 3">
    <name type="scientific">Pyrocoelia pectoralis</name>
    <dbReference type="NCBI Taxonomy" id="417401"/>
    <lineage>
        <taxon>Eukaryota</taxon>
        <taxon>Metazoa</taxon>
        <taxon>Ecdysozoa</taxon>
        <taxon>Arthropoda</taxon>
        <taxon>Hexapoda</taxon>
        <taxon>Insecta</taxon>
        <taxon>Pterygota</taxon>
        <taxon>Neoptera</taxon>
        <taxon>Endopterygota</taxon>
        <taxon>Coleoptera</taxon>
        <taxon>Polyphaga</taxon>
        <taxon>Elateriformia</taxon>
        <taxon>Elateroidea</taxon>
        <taxon>Lampyridae</taxon>
        <taxon>Lampyrinae</taxon>
        <taxon>Pyrocoelia</taxon>
    </lineage>
</organism>
<dbReference type="Proteomes" id="UP001329430">
    <property type="component" value="Chromosome 5"/>
</dbReference>
<comment type="caution">
    <text evidence="2">The sequence shown here is derived from an EMBL/GenBank/DDBJ whole genome shotgun (WGS) entry which is preliminary data.</text>
</comment>
<evidence type="ECO:0000256" key="1">
    <source>
        <dbReference type="PROSITE-ProRule" id="PRU00497"/>
    </source>
</evidence>
<dbReference type="GO" id="GO:0008010">
    <property type="term" value="F:structural constituent of chitin-based larval cuticle"/>
    <property type="evidence" value="ECO:0007669"/>
    <property type="project" value="TreeGrafter"/>
</dbReference>
<evidence type="ECO:0008006" key="4">
    <source>
        <dbReference type="Google" id="ProtNLM"/>
    </source>
</evidence>
<gene>
    <name evidence="2" type="ORF">RI129_007360</name>
</gene>
<name>A0AAN7V7W3_9COLE</name>
<accession>A0AAN7V7W3</accession>
<dbReference type="GO" id="GO:0062129">
    <property type="term" value="C:chitin-based extracellular matrix"/>
    <property type="evidence" value="ECO:0007669"/>
    <property type="project" value="TreeGrafter"/>
</dbReference>
<evidence type="ECO:0000313" key="2">
    <source>
        <dbReference type="EMBL" id="KAK5643515.1"/>
    </source>
</evidence>
<dbReference type="Pfam" id="PF00379">
    <property type="entry name" value="Chitin_bind_4"/>
    <property type="match status" value="1"/>
</dbReference>
<dbReference type="EMBL" id="JAVRBK010000005">
    <property type="protein sequence ID" value="KAK5643515.1"/>
    <property type="molecule type" value="Genomic_DNA"/>
</dbReference>
<reference evidence="2 3" key="1">
    <citation type="journal article" date="2024" name="Insects">
        <title>An Improved Chromosome-Level Genome Assembly of the Firefly Pyrocoelia pectoralis.</title>
        <authorList>
            <person name="Fu X."/>
            <person name="Meyer-Rochow V.B."/>
            <person name="Ballantyne L."/>
            <person name="Zhu X."/>
        </authorList>
    </citation>
    <scope>NUCLEOTIDE SEQUENCE [LARGE SCALE GENOMIC DNA]</scope>
    <source>
        <strain evidence="2">XCY_ONT2</strain>
    </source>
</reference>
<sequence>MRRFVSFIVFVTAMYTQYLVLSSLIICTLSAEVPILNQFQDSTIDGQYKYGYQSGIESKSEQRTADGRTVGSYSYLDKAGKLQQVRYTAGIDGFKVLTSDTPVPSVSSQFSNGQQHFAGNFRAETPEVEAARRQHQAAYDAALRTLPRIEGHQQPTGHLQSHFHGAFATPVLDSQGLLVDTPEVAVAKAQHAAAHAEVRKILPVLPQTNQSPQVRFPSLHHVPAFESFPHQTHSITKLAEEIPRNALGETPEIAAAREAHFAFYAKVKSQLPDNTKSQFPF</sequence>
<dbReference type="InterPro" id="IPR050468">
    <property type="entry name" value="Cuticle_Struct_Prot"/>
</dbReference>
<dbReference type="InterPro" id="IPR000618">
    <property type="entry name" value="Insect_cuticle"/>
</dbReference>